<dbReference type="RefSeq" id="WP_240257084.1">
    <property type="nucleotide sequence ID" value="NZ_JAKTTI010000035.1"/>
</dbReference>
<accession>A0AAW5E492</accession>
<dbReference type="EMBL" id="JAKTTI010000035">
    <property type="protein sequence ID" value="MCH1627163.1"/>
    <property type="molecule type" value="Genomic_DNA"/>
</dbReference>
<protein>
    <submittedName>
        <fullName evidence="2">Uncharacterized protein</fullName>
    </submittedName>
</protein>
<comment type="caution">
    <text evidence="2">The sequence shown here is derived from an EMBL/GenBank/DDBJ whole genome shotgun (WGS) entry which is preliminary data.</text>
</comment>
<feature type="transmembrane region" description="Helical" evidence="1">
    <location>
        <begin position="33"/>
        <end position="55"/>
    </location>
</feature>
<dbReference type="Proteomes" id="UP001431131">
    <property type="component" value="Unassembled WGS sequence"/>
</dbReference>
<gene>
    <name evidence="2" type="ORF">MJG50_17660</name>
</gene>
<keyword evidence="1" id="KW-0812">Transmembrane</keyword>
<keyword evidence="1" id="KW-0472">Membrane</keyword>
<evidence type="ECO:0000313" key="3">
    <source>
        <dbReference type="Proteomes" id="UP001431131"/>
    </source>
</evidence>
<sequence>MHPTELIELMIVGAVIAVLVIITTFLKGRWRKTGWLLVVVVFVAYCIFFVARPFWIDAQIDKKVKLLRPYLVEHYPDEEWTISTVPHRIDGYKHLNSYYIGVHFANEPDVTYHYWVESKDTIYQISFSTNKTLEELKHLEKRIE</sequence>
<keyword evidence="3" id="KW-1185">Reference proteome</keyword>
<proteinExistence type="predicted"/>
<name>A0AAW5E492_9BACI</name>
<dbReference type="AlphaFoldDB" id="A0AAW5E492"/>
<keyword evidence="1" id="KW-1133">Transmembrane helix</keyword>
<reference evidence="2" key="1">
    <citation type="submission" date="2022-02" db="EMBL/GenBank/DDBJ databases">
        <title>Fredinandcohnia quinoae sp. nov. isolated from Chenopodium quinoa seeds.</title>
        <authorList>
            <person name="Saati-Santamaria Z."/>
            <person name="Flores-Felix J.D."/>
            <person name="Igual J.M."/>
            <person name="Velazquez E."/>
            <person name="Garcia-Fraile P."/>
            <person name="Martinez-Molina E."/>
        </authorList>
    </citation>
    <scope>NUCLEOTIDE SEQUENCE</scope>
    <source>
        <strain evidence="2">SECRCQ15</strain>
    </source>
</reference>
<organism evidence="2 3">
    <name type="scientific">Fredinandcohnia quinoae</name>
    <dbReference type="NCBI Taxonomy" id="2918902"/>
    <lineage>
        <taxon>Bacteria</taxon>
        <taxon>Bacillati</taxon>
        <taxon>Bacillota</taxon>
        <taxon>Bacilli</taxon>
        <taxon>Bacillales</taxon>
        <taxon>Bacillaceae</taxon>
        <taxon>Fredinandcohnia</taxon>
    </lineage>
</organism>
<feature type="transmembrane region" description="Helical" evidence="1">
    <location>
        <begin position="6"/>
        <end position="26"/>
    </location>
</feature>
<evidence type="ECO:0000256" key="1">
    <source>
        <dbReference type="SAM" id="Phobius"/>
    </source>
</evidence>
<evidence type="ECO:0000313" key="2">
    <source>
        <dbReference type="EMBL" id="MCH1627163.1"/>
    </source>
</evidence>